<reference evidence="1" key="1">
    <citation type="submission" date="2021-11" db="EMBL/GenBank/DDBJ databases">
        <title>Streptomyces corallinus and Kineosporia corallina sp. nov., two new coral-derived marine actinobacteria.</title>
        <authorList>
            <person name="Buangrab K."/>
            <person name="Sutthacheep M."/>
            <person name="Yeemin T."/>
            <person name="Harunari E."/>
            <person name="Igarashi Y."/>
            <person name="Sripreechasak P."/>
            <person name="Kanchanasin P."/>
            <person name="Tanasupawat S."/>
            <person name="Phongsopitanun W."/>
        </authorList>
    </citation>
    <scope>NUCLEOTIDE SEQUENCE</scope>
    <source>
        <strain evidence="1">JCM 31032</strain>
    </source>
</reference>
<organism evidence="1 2">
    <name type="scientific">Kineosporia babensis</name>
    <dbReference type="NCBI Taxonomy" id="499548"/>
    <lineage>
        <taxon>Bacteria</taxon>
        <taxon>Bacillati</taxon>
        <taxon>Actinomycetota</taxon>
        <taxon>Actinomycetes</taxon>
        <taxon>Kineosporiales</taxon>
        <taxon>Kineosporiaceae</taxon>
        <taxon>Kineosporia</taxon>
    </lineage>
</organism>
<gene>
    <name evidence="1" type="ORF">LR394_08415</name>
</gene>
<accession>A0A9X1ST40</accession>
<dbReference type="Proteomes" id="UP001138997">
    <property type="component" value="Unassembled WGS sequence"/>
</dbReference>
<name>A0A9X1ST40_9ACTN</name>
<evidence type="ECO:0000313" key="2">
    <source>
        <dbReference type="Proteomes" id="UP001138997"/>
    </source>
</evidence>
<sequence length="165" mass="18075">MSGDVKLSIRTPLPMDIVQSLLHACALYWPDGGIDPNGEPGHLNLVIPADSRKPKRVSKAALLAGRQQAEEGDTDVLGFERDADGVSLKLETPEELSIELARLGAGLLGIEGAENYVEFTCTDRTRPDGERMVVTVQRMYGKTPHEKRQEVERELEALRAKVGEA</sequence>
<comment type="caution">
    <text evidence="1">The sequence shown here is derived from an EMBL/GenBank/DDBJ whole genome shotgun (WGS) entry which is preliminary data.</text>
</comment>
<dbReference type="AlphaFoldDB" id="A0A9X1ST40"/>
<dbReference type="RefSeq" id="WP_231440092.1">
    <property type="nucleotide sequence ID" value="NZ_JAJOMB010000003.1"/>
</dbReference>
<evidence type="ECO:0000313" key="1">
    <source>
        <dbReference type="EMBL" id="MCD5310916.1"/>
    </source>
</evidence>
<dbReference type="EMBL" id="JAJOMB010000003">
    <property type="protein sequence ID" value="MCD5310916.1"/>
    <property type="molecule type" value="Genomic_DNA"/>
</dbReference>
<proteinExistence type="predicted"/>
<keyword evidence="2" id="KW-1185">Reference proteome</keyword>
<protein>
    <submittedName>
        <fullName evidence="1">Uncharacterized protein</fullName>
    </submittedName>
</protein>